<dbReference type="GO" id="GO:0005886">
    <property type="term" value="C:plasma membrane"/>
    <property type="evidence" value="ECO:0007669"/>
    <property type="project" value="UniProtKB-SubCell"/>
</dbReference>
<dbReference type="Proteomes" id="UP000581189">
    <property type="component" value="Unassembled WGS sequence"/>
</dbReference>
<dbReference type="InterPro" id="IPR000700">
    <property type="entry name" value="PAS-assoc_C"/>
</dbReference>
<evidence type="ECO:0000256" key="5">
    <source>
        <dbReference type="SAM" id="MobiDB-lite"/>
    </source>
</evidence>
<dbReference type="Gene3D" id="3.30.450.20">
    <property type="entry name" value="PAS domain"/>
    <property type="match status" value="1"/>
</dbReference>
<dbReference type="SMART" id="SM00086">
    <property type="entry name" value="PAC"/>
    <property type="match status" value="1"/>
</dbReference>
<evidence type="ECO:0000256" key="1">
    <source>
        <dbReference type="ARBA" id="ARBA00001946"/>
    </source>
</evidence>
<dbReference type="PROSITE" id="PS50113">
    <property type="entry name" value="PAC"/>
    <property type="match status" value="1"/>
</dbReference>
<dbReference type="PANTHER" id="PTHR44757:SF2">
    <property type="entry name" value="BIOFILM ARCHITECTURE MAINTENANCE PROTEIN MBAA"/>
    <property type="match status" value="1"/>
</dbReference>
<dbReference type="InterPro" id="IPR012292">
    <property type="entry name" value="Globin/Proto"/>
</dbReference>
<dbReference type="GO" id="GO:0003824">
    <property type="term" value="F:catalytic activity"/>
    <property type="evidence" value="ECO:0007669"/>
    <property type="project" value="UniProtKB-ARBA"/>
</dbReference>
<dbReference type="PANTHER" id="PTHR44757">
    <property type="entry name" value="DIGUANYLATE CYCLASE DGCP"/>
    <property type="match status" value="1"/>
</dbReference>
<dbReference type="Gene3D" id="3.20.20.450">
    <property type="entry name" value="EAL domain"/>
    <property type="match status" value="1"/>
</dbReference>
<dbReference type="SMART" id="SM00091">
    <property type="entry name" value="PAS"/>
    <property type="match status" value="1"/>
</dbReference>
<evidence type="ECO:0000313" key="11">
    <source>
        <dbReference type="Proteomes" id="UP000581189"/>
    </source>
</evidence>
<feature type="domain" description="PAS" evidence="6">
    <location>
        <begin position="174"/>
        <end position="246"/>
    </location>
</feature>
<dbReference type="Pfam" id="PF08447">
    <property type="entry name" value="PAS_3"/>
    <property type="match status" value="1"/>
</dbReference>
<dbReference type="InterPro" id="IPR013655">
    <property type="entry name" value="PAS_fold_3"/>
</dbReference>
<name>A0A7W4D9U8_9GAMM</name>
<dbReference type="FunFam" id="3.30.70.270:FF:000001">
    <property type="entry name" value="Diguanylate cyclase domain protein"/>
    <property type="match status" value="1"/>
</dbReference>
<evidence type="ECO:0000259" key="9">
    <source>
        <dbReference type="PROSITE" id="PS50887"/>
    </source>
</evidence>
<dbReference type="Pfam" id="PF00563">
    <property type="entry name" value="EAL"/>
    <property type="match status" value="1"/>
</dbReference>
<comment type="subcellular location">
    <subcellularLocation>
        <location evidence="2">Cell inner membrane</location>
    </subcellularLocation>
</comment>
<dbReference type="GO" id="GO:0019825">
    <property type="term" value="F:oxygen binding"/>
    <property type="evidence" value="ECO:0007669"/>
    <property type="project" value="InterPro"/>
</dbReference>
<sequence>MGSIAALQELMRRIGLDQAEADERCRLLGWQSDDATRLNAVAESMAPAQQAFVERLYQHLGEFPGPASLISNESTLSRLKHSQLDYYQRLWRGPYDGDYVASRLRIGLIHQLAGVELKWYLGGYRLYLDSMLSELFPDDAQRTLYASLLKAVFFDMTLAIDTYSAAQRKALEDSEARFARALRGANDGIWDWHLEHDRLYVSERWAGMLDLSRDSLGEGSASWFSRVHPDDLPGLRQAIDAHLSGASALVHHEYRMRRSRGDYLWVLARGVAQTDADGQRRIAGSQSDISARKAVEQQLRHAARHDPLTGLGNRLRLDELLPQALQQLGKAGAREAALLFIDLDRFKLINDSLGHACGDQVLVEVGRRLSQCLRPGDHLCRFGGDEFVVLLCDLAHASDAEQVAQRMLDSLHLPLHLAEQTLVVSASIGIAALQASDASQDALQAADLALYRAKQAGKAQFARYSAELQTSARHQLELESALGQALDRDQFVLHYQPIYRIDQDRPQLVGVEALLRWRQDGALVPPQEFIASLEESGEILRVGDWVLAQACRQVRAWQLAGQARLRCSVNLSSRQLQQDDFVARLTEILRDSGLPPASLILEITESQLMQDCTATLITLRELASLGVRLALDDFGTGYSSLGYLKRFPLHILKVDRSFIDGAPQDAELGAISRAIIGLGHSLGLEVVAEGVEQAAHLDFLRQEGCRLAQGYWFSRPRAASELERLFSPALSPAEPHDRPAQARPAHSTELSQ</sequence>
<feature type="domain" description="PAC" evidence="7">
    <location>
        <begin position="250"/>
        <end position="301"/>
    </location>
</feature>
<dbReference type="PROSITE" id="PS50883">
    <property type="entry name" value="EAL"/>
    <property type="match status" value="1"/>
</dbReference>
<dbReference type="InterPro" id="IPR009050">
    <property type="entry name" value="Globin-like_sf"/>
</dbReference>
<dbReference type="InterPro" id="IPR039379">
    <property type="entry name" value="Protoglobin_sensor_dom"/>
</dbReference>
<feature type="domain" description="EAL" evidence="8">
    <location>
        <begin position="475"/>
        <end position="730"/>
    </location>
</feature>
<dbReference type="CDD" id="cd01949">
    <property type="entry name" value="GGDEF"/>
    <property type="match status" value="1"/>
</dbReference>
<dbReference type="InterPro" id="IPR001633">
    <property type="entry name" value="EAL_dom"/>
</dbReference>
<dbReference type="EMBL" id="JACJFN010000001">
    <property type="protein sequence ID" value="MBB1518669.1"/>
    <property type="molecule type" value="Genomic_DNA"/>
</dbReference>
<comment type="cofactor">
    <cofactor evidence="1">
        <name>Mg(2+)</name>
        <dbReference type="ChEBI" id="CHEBI:18420"/>
    </cofactor>
</comment>
<dbReference type="PROSITE" id="PS50112">
    <property type="entry name" value="PAS"/>
    <property type="match status" value="1"/>
</dbReference>
<dbReference type="InterPro" id="IPR000014">
    <property type="entry name" value="PAS"/>
</dbReference>
<protein>
    <recommendedName>
        <fullName evidence="3">Diguanylate cyclase DosC</fullName>
    </recommendedName>
    <alternativeName>
        <fullName evidence="4">Direct oxygen-sensing cyclase</fullName>
    </alternativeName>
</protein>
<keyword evidence="11" id="KW-1185">Reference proteome</keyword>
<dbReference type="InterPro" id="IPR001610">
    <property type="entry name" value="PAC"/>
</dbReference>
<dbReference type="Gene3D" id="3.30.70.270">
    <property type="match status" value="1"/>
</dbReference>
<dbReference type="SMART" id="SM00267">
    <property type="entry name" value="GGDEF"/>
    <property type="match status" value="1"/>
</dbReference>
<evidence type="ECO:0000259" key="8">
    <source>
        <dbReference type="PROSITE" id="PS50883"/>
    </source>
</evidence>
<gene>
    <name evidence="10" type="ORF">H3H45_05410</name>
</gene>
<dbReference type="SMART" id="SM00052">
    <property type="entry name" value="EAL"/>
    <property type="match status" value="1"/>
</dbReference>
<dbReference type="InterPro" id="IPR029787">
    <property type="entry name" value="Nucleotide_cyclase"/>
</dbReference>
<evidence type="ECO:0000256" key="3">
    <source>
        <dbReference type="ARBA" id="ARBA00015125"/>
    </source>
</evidence>
<feature type="domain" description="GGDEF" evidence="9">
    <location>
        <begin position="334"/>
        <end position="466"/>
    </location>
</feature>
<evidence type="ECO:0000259" key="7">
    <source>
        <dbReference type="PROSITE" id="PS50113"/>
    </source>
</evidence>
<proteinExistence type="predicted"/>
<evidence type="ECO:0000313" key="10">
    <source>
        <dbReference type="EMBL" id="MBB1518669.1"/>
    </source>
</evidence>
<dbReference type="InterPro" id="IPR035919">
    <property type="entry name" value="EAL_sf"/>
</dbReference>
<dbReference type="Gene3D" id="1.10.490.10">
    <property type="entry name" value="Globins"/>
    <property type="match status" value="1"/>
</dbReference>
<dbReference type="SUPFAM" id="SSF55073">
    <property type="entry name" value="Nucleotide cyclase"/>
    <property type="match status" value="1"/>
</dbReference>
<dbReference type="AlphaFoldDB" id="A0A7W4D9U8"/>
<comment type="caution">
    <text evidence="10">The sequence shown here is derived from an EMBL/GenBank/DDBJ whole genome shotgun (WGS) entry which is preliminary data.</text>
</comment>
<dbReference type="NCBIfam" id="TIGR00229">
    <property type="entry name" value="sensory_box"/>
    <property type="match status" value="1"/>
</dbReference>
<dbReference type="Pfam" id="PF11563">
    <property type="entry name" value="Protoglobin"/>
    <property type="match status" value="1"/>
</dbReference>
<evidence type="ECO:0000256" key="4">
    <source>
        <dbReference type="ARBA" id="ARBA00029839"/>
    </source>
</evidence>
<dbReference type="Pfam" id="PF00990">
    <property type="entry name" value="GGDEF"/>
    <property type="match status" value="1"/>
</dbReference>
<dbReference type="InterPro" id="IPR000160">
    <property type="entry name" value="GGDEF_dom"/>
</dbReference>
<reference evidence="10 11" key="1">
    <citation type="submission" date="2020-08" db="EMBL/GenBank/DDBJ databases">
        <authorList>
            <person name="Kim C.M."/>
        </authorList>
    </citation>
    <scope>NUCLEOTIDE SEQUENCE [LARGE SCALE GENOMIC DNA]</scope>
    <source>
        <strain evidence="10 11">SR9</strain>
    </source>
</reference>
<dbReference type="InterPro" id="IPR043128">
    <property type="entry name" value="Rev_trsase/Diguanyl_cyclase"/>
</dbReference>
<dbReference type="NCBIfam" id="TIGR00254">
    <property type="entry name" value="GGDEF"/>
    <property type="match status" value="1"/>
</dbReference>
<dbReference type="InterPro" id="IPR035965">
    <property type="entry name" value="PAS-like_dom_sf"/>
</dbReference>
<dbReference type="InterPro" id="IPR044398">
    <property type="entry name" value="Globin-sensor_dom"/>
</dbReference>
<accession>A0A7W4D9U8</accession>
<feature type="region of interest" description="Disordered" evidence="5">
    <location>
        <begin position="728"/>
        <end position="752"/>
    </location>
</feature>
<dbReference type="CDD" id="cd01068">
    <property type="entry name" value="globin_sensor"/>
    <property type="match status" value="1"/>
</dbReference>
<dbReference type="CDD" id="cd01948">
    <property type="entry name" value="EAL"/>
    <property type="match status" value="1"/>
</dbReference>
<organism evidence="10 11">
    <name type="scientific">Aquipseudomonas guryensis</name>
    <dbReference type="NCBI Taxonomy" id="2759165"/>
    <lineage>
        <taxon>Bacteria</taxon>
        <taxon>Pseudomonadati</taxon>
        <taxon>Pseudomonadota</taxon>
        <taxon>Gammaproteobacteria</taxon>
        <taxon>Pseudomonadales</taxon>
        <taxon>Pseudomonadaceae</taxon>
        <taxon>Aquipseudomonas</taxon>
    </lineage>
</organism>
<evidence type="ECO:0000259" key="6">
    <source>
        <dbReference type="PROSITE" id="PS50112"/>
    </source>
</evidence>
<dbReference type="InterPro" id="IPR052155">
    <property type="entry name" value="Biofilm_reg_signaling"/>
</dbReference>
<dbReference type="PROSITE" id="PS50887">
    <property type="entry name" value="GGDEF"/>
    <property type="match status" value="1"/>
</dbReference>
<dbReference type="SUPFAM" id="SSF46458">
    <property type="entry name" value="Globin-like"/>
    <property type="match status" value="1"/>
</dbReference>
<dbReference type="CDD" id="cd00130">
    <property type="entry name" value="PAS"/>
    <property type="match status" value="1"/>
</dbReference>
<dbReference type="RefSeq" id="WP_182832688.1">
    <property type="nucleotide sequence ID" value="NZ_JACJFN010000001.1"/>
</dbReference>
<evidence type="ECO:0000256" key="2">
    <source>
        <dbReference type="ARBA" id="ARBA00004533"/>
    </source>
</evidence>
<dbReference type="SUPFAM" id="SSF55785">
    <property type="entry name" value="PYP-like sensor domain (PAS domain)"/>
    <property type="match status" value="1"/>
</dbReference>
<dbReference type="SUPFAM" id="SSF141868">
    <property type="entry name" value="EAL domain-like"/>
    <property type="match status" value="1"/>
</dbReference>
<dbReference type="GO" id="GO:0020037">
    <property type="term" value="F:heme binding"/>
    <property type="evidence" value="ECO:0007669"/>
    <property type="project" value="InterPro"/>
</dbReference>